<protein>
    <recommendedName>
        <fullName evidence="5">Large ribosomal subunit protein bL31B</fullName>
    </recommendedName>
</protein>
<dbReference type="InterPro" id="IPR034704">
    <property type="entry name" value="Ribosomal_bL28/bL31-like_sf"/>
</dbReference>
<keyword evidence="3 5" id="KW-0689">Ribosomal protein</keyword>
<comment type="subunit">
    <text evidence="2 5">Part of the 50S ribosomal subunit.</text>
</comment>
<dbReference type="SUPFAM" id="SSF143800">
    <property type="entry name" value="L28p-like"/>
    <property type="match status" value="1"/>
</dbReference>
<dbReference type="AlphaFoldDB" id="A0A0C1JNV3"/>
<dbReference type="PANTHER" id="PTHR33280">
    <property type="entry name" value="50S RIBOSOMAL PROTEIN L31, CHLOROPLASTIC"/>
    <property type="match status" value="1"/>
</dbReference>
<proteinExistence type="inferred from homology"/>
<dbReference type="InterPro" id="IPR042105">
    <property type="entry name" value="Ribosomal_bL31_sf"/>
</dbReference>
<dbReference type="PATRIC" id="fig|362787.3.peg.724"/>
<dbReference type="GO" id="GO:0003735">
    <property type="term" value="F:structural constituent of ribosome"/>
    <property type="evidence" value="ECO:0007669"/>
    <property type="project" value="InterPro"/>
</dbReference>
<dbReference type="EMBL" id="JSAN01000045">
    <property type="protein sequence ID" value="KIC72920.1"/>
    <property type="molecule type" value="Genomic_DNA"/>
</dbReference>
<dbReference type="NCBIfam" id="NF002462">
    <property type="entry name" value="PRK01678.1"/>
    <property type="match status" value="1"/>
</dbReference>
<organism evidence="7 8">
    <name type="scientific">Candidatus Protochlamydia amoebophila</name>
    <dbReference type="NCBI Taxonomy" id="362787"/>
    <lineage>
        <taxon>Bacteria</taxon>
        <taxon>Pseudomonadati</taxon>
        <taxon>Chlamydiota</taxon>
        <taxon>Chlamydiia</taxon>
        <taxon>Parachlamydiales</taxon>
        <taxon>Parachlamydiaceae</taxon>
        <taxon>Candidatus Protochlamydia</taxon>
    </lineage>
</organism>
<evidence type="ECO:0000313" key="8">
    <source>
        <dbReference type="Proteomes" id="UP000031465"/>
    </source>
</evidence>
<dbReference type="GO" id="GO:0005840">
    <property type="term" value="C:ribosome"/>
    <property type="evidence" value="ECO:0007669"/>
    <property type="project" value="UniProtKB-KW"/>
</dbReference>
<dbReference type="InterPro" id="IPR002150">
    <property type="entry name" value="Ribosomal_bL31"/>
</dbReference>
<dbReference type="Pfam" id="PF01197">
    <property type="entry name" value="Ribosomal_L31"/>
    <property type="match status" value="1"/>
</dbReference>
<dbReference type="PANTHER" id="PTHR33280:SF1">
    <property type="entry name" value="LARGE RIBOSOMAL SUBUNIT PROTEIN BL31C"/>
    <property type="match status" value="1"/>
</dbReference>
<accession>A0A0C1JNV3</accession>
<dbReference type="PRINTS" id="PR01249">
    <property type="entry name" value="RIBOSOMALL31"/>
</dbReference>
<gene>
    <name evidence="5 7" type="primary">rpmE2</name>
    <name evidence="7" type="ORF">DB44_BY00430</name>
</gene>
<feature type="compositionally biased region" description="Polar residues" evidence="6">
    <location>
        <begin position="91"/>
        <end position="104"/>
    </location>
</feature>
<evidence type="ECO:0000256" key="5">
    <source>
        <dbReference type="HAMAP-Rule" id="MF_00502"/>
    </source>
</evidence>
<feature type="region of interest" description="Disordered" evidence="6">
    <location>
        <begin position="80"/>
        <end position="122"/>
    </location>
</feature>
<comment type="similarity">
    <text evidence="1 5">Belongs to the bacterial ribosomal protein bL31 family. Type B subfamily.</text>
</comment>
<dbReference type="GO" id="GO:1990904">
    <property type="term" value="C:ribonucleoprotein complex"/>
    <property type="evidence" value="ECO:0007669"/>
    <property type="project" value="UniProtKB-KW"/>
</dbReference>
<evidence type="ECO:0000313" key="7">
    <source>
        <dbReference type="EMBL" id="KIC72920.1"/>
    </source>
</evidence>
<keyword evidence="4 5" id="KW-0687">Ribonucleoprotein</keyword>
<comment type="caution">
    <text evidence="7">The sequence shown here is derived from an EMBL/GenBank/DDBJ whole genome shotgun (WGS) entry which is preliminary data.</text>
</comment>
<dbReference type="GO" id="GO:0006412">
    <property type="term" value="P:translation"/>
    <property type="evidence" value="ECO:0007669"/>
    <property type="project" value="UniProtKB-UniRule"/>
</dbReference>
<evidence type="ECO:0000256" key="3">
    <source>
        <dbReference type="ARBA" id="ARBA00022980"/>
    </source>
</evidence>
<dbReference type="InterPro" id="IPR027493">
    <property type="entry name" value="Ribosomal_bL31_B"/>
</dbReference>
<evidence type="ECO:0000256" key="2">
    <source>
        <dbReference type="ARBA" id="ARBA00011838"/>
    </source>
</evidence>
<name>A0A0C1JNV3_9BACT</name>
<evidence type="ECO:0000256" key="4">
    <source>
        <dbReference type="ARBA" id="ARBA00023274"/>
    </source>
</evidence>
<evidence type="ECO:0000256" key="1">
    <source>
        <dbReference type="ARBA" id="ARBA00008196"/>
    </source>
</evidence>
<dbReference type="NCBIfam" id="TIGR00105">
    <property type="entry name" value="L31"/>
    <property type="match status" value="1"/>
</dbReference>
<dbReference type="Gene3D" id="4.10.830.30">
    <property type="entry name" value="Ribosomal protein L31"/>
    <property type="match status" value="1"/>
</dbReference>
<sequence>MRSLIMKKNTHPQYQKVLFIDSASGHRFVCGSTLKPDATEKFEGVEYPVSYLSISSSSHPFFTGSKQLVDSEGRVEKFKKRFERKKEASPADTSPESDSTTENASVEKKAEKKGITAKGSKK</sequence>
<dbReference type="Proteomes" id="UP000031465">
    <property type="component" value="Unassembled WGS sequence"/>
</dbReference>
<dbReference type="PROSITE" id="PS01143">
    <property type="entry name" value="RIBOSOMAL_L31"/>
    <property type="match status" value="1"/>
</dbReference>
<reference evidence="7 8" key="1">
    <citation type="journal article" date="2014" name="Mol. Biol. Evol.">
        <title>Massive expansion of Ubiquitination-related gene families within the Chlamydiae.</title>
        <authorList>
            <person name="Domman D."/>
            <person name="Collingro A."/>
            <person name="Lagkouvardos I."/>
            <person name="Gehre L."/>
            <person name="Weinmaier T."/>
            <person name="Rattei T."/>
            <person name="Subtil A."/>
            <person name="Horn M."/>
        </authorList>
    </citation>
    <scope>NUCLEOTIDE SEQUENCE [LARGE SCALE GENOMIC DNA]</scope>
    <source>
        <strain evidence="7 8">EI2</strain>
    </source>
</reference>
<evidence type="ECO:0000256" key="6">
    <source>
        <dbReference type="SAM" id="MobiDB-lite"/>
    </source>
</evidence>
<feature type="compositionally biased region" description="Basic and acidic residues" evidence="6">
    <location>
        <begin position="105"/>
        <end position="114"/>
    </location>
</feature>
<dbReference type="HAMAP" id="MF_00502">
    <property type="entry name" value="Ribosomal_bL31_2"/>
    <property type="match status" value="1"/>
</dbReference>